<keyword evidence="1" id="KW-0812">Transmembrane</keyword>
<evidence type="ECO:0000259" key="3">
    <source>
        <dbReference type="Pfam" id="PF17802"/>
    </source>
</evidence>
<evidence type="ECO:0000313" key="5">
    <source>
        <dbReference type="Proteomes" id="UP000824029"/>
    </source>
</evidence>
<feature type="domain" description="SpaA-like prealbumin fold" evidence="3">
    <location>
        <begin position="360"/>
        <end position="465"/>
    </location>
</feature>
<evidence type="ECO:0000313" key="4">
    <source>
        <dbReference type="EMBL" id="HIZ18042.1"/>
    </source>
</evidence>
<dbReference type="AlphaFoldDB" id="A0A9D2DJE4"/>
<dbReference type="EMBL" id="DXBZ01000055">
    <property type="protein sequence ID" value="HIZ18042.1"/>
    <property type="molecule type" value="Genomic_DNA"/>
</dbReference>
<dbReference type="NCBIfam" id="TIGR04226">
    <property type="entry name" value="RrgB_K2N_iso_D2"/>
    <property type="match status" value="1"/>
</dbReference>
<keyword evidence="1" id="KW-1133">Transmembrane helix</keyword>
<dbReference type="Proteomes" id="UP000824029">
    <property type="component" value="Unassembled WGS sequence"/>
</dbReference>
<dbReference type="Gene3D" id="2.60.40.740">
    <property type="match status" value="1"/>
</dbReference>
<gene>
    <name evidence="4" type="ORF">IAA22_02880</name>
</gene>
<dbReference type="Gene3D" id="2.60.40.10">
    <property type="entry name" value="Immunoglobulins"/>
    <property type="match status" value="1"/>
</dbReference>
<reference evidence="4" key="1">
    <citation type="journal article" date="2021" name="PeerJ">
        <title>Extensive microbial diversity within the chicken gut microbiome revealed by metagenomics and culture.</title>
        <authorList>
            <person name="Gilroy R."/>
            <person name="Ravi A."/>
            <person name="Getino M."/>
            <person name="Pursley I."/>
            <person name="Horton D.L."/>
            <person name="Alikhan N.F."/>
            <person name="Baker D."/>
            <person name="Gharbi K."/>
            <person name="Hall N."/>
            <person name="Watson M."/>
            <person name="Adriaenssens E.M."/>
            <person name="Foster-Nyarko E."/>
            <person name="Jarju S."/>
            <person name="Secka A."/>
            <person name="Antonio M."/>
            <person name="Oren A."/>
            <person name="Chaudhuri R.R."/>
            <person name="La Ragione R."/>
            <person name="Hildebrand F."/>
            <person name="Pallen M.J."/>
        </authorList>
    </citation>
    <scope>NUCLEOTIDE SEQUENCE</scope>
    <source>
        <strain evidence="4">ChiHecolR3B27-1887</strain>
    </source>
</reference>
<dbReference type="InterPro" id="IPR041033">
    <property type="entry name" value="SpaA_PFL_dom_1"/>
</dbReference>
<dbReference type="GO" id="GO:0005975">
    <property type="term" value="P:carbohydrate metabolic process"/>
    <property type="evidence" value="ECO:0007669"/>
    <property type="project" value="UniProtKB-ARBA"/>
</dbReference>
<organism evidence="4 5">
    <name type="scientific">Candidatus Olsenella stercoravium</name>
    <dbReference type="NCBI Taxonomy" id="2838713"/>
    <lineage>
        <taxon>Bacteria</taxon>
        <taxon>Bacillati</taxon>
        <taxon>Actinomycetota</taxon>
        <taxon>Coriobacteriia</taxon>
        <taxon>Coriobacteriales</taxon>
        <taxon>Atopobiaceae</taxon>
        <taxon>Olsenella</taxon>
    </lineage>
</organism>
<keyword evidence="2" id="KW-0732">Signal</keyword>
<dbReference type="Pfam" id="PF17802">
    <property type="entry name" value="SpaA"/>
    <property type="match status" value="1"/>
</dbReference>
<proteinExistence type="predicted"/>
<reference evidence="4" key="2">
    <citation type="submission" date="2021-04" db="EMBL/GenBank/DDBJ databases">
        <authorList>
            <person name="Gilroy R."/>
        </authorList>
    </citation>
    <scope>NUCLEOTIDE SEQUENCE</scope>
    <source>
        <strain evidence="4">ChiHecolR3B27-1887</strain>
    </source>
</reference>
<dbReference type="InterPro" id="IPR013783">
    <property type="entry name" value="Ig-like_fold"/>
</dbReference>
<evidence type="ECO:0000256" key="1">
    <source>
        <dbReference type="SAM" id="Phobius"/>
    </source>
</evidence>
<comment type="caution">
    <text evidence="4">The sequence shown here is derived from an EMBL/GenBank/DDBJ whole genome shotgun (WGS) entry which is preliminary data.</text>
</comment>
<feature type="signal peptide" evidence="2">
    <location>
        <begin position="1"/>
        <end position="29"/>
    </location>
</feature>
<sequence length="531" mass="56173">MKRRGPAALLAPVLAALALAFACVTPAWAIQSTNTGTITVSNVENGVDASAYQVIEVNYDFDADQPKDPEFTWASSVRSWVSTNYATYIDTQTGAVTKAFSEAPASDVKAFYDALAAAIRGGDPSVQVAKTAQAQGATVTLGDLPMGGYLVLVENGQYVYEAAAHNIVPEFDEDAQAWQIAEPTIDAAAKREPVDVTKTVEDVKVVGAQYGDLLDFTLEADVPGYPDNAIEKTYEIGDDLSDGLTLKAGTITVYGIAGSAQPVELTSGTHYTLVDQSATMGDDAQTPVDFKVVFDYDELEAAGYDTVRVTYQASLNHNAPVGPTGTPNEVILGYANNPYEEDSYTTKDDDVKVFSYGIDVLKYDGSTGGKTPLAGAEFKLCLDADGEHVLSFVQAGDGVYRVPEEGETNGTTTTLVVGEAEAVKGQLVLNGLKEGTYYLIETKAPEGFNISTTPVTFTIVDKGDDGDYDGNIENQMVDKAGYVHADFENKKGFLLPQTGGLGTVAFVVGGLALVGGGCVYTAKRVRGPKGE</sequence>
<accession>A0A9D2DJE4</accession>
<feature type="chain" id="PRO_5038402709" evidence="2">
    <location>
        <begin position="30"/>
        <end position="531"/>
    </location>
</feature>
<dbReference type="NCBIfam" id="NF033902">
    <property type="entry name" value="iso_D2_wall_anc"/>
    <property type="match status" value="1"/>
</dbReference>
<dbReference type="PROSITE" id="PS51257">
    <property type="entry name" value="PROKAR_LIPOPROTEIN"/>
    <property type="match status" value="1"/>
</dbReference>
<dbReference type="InterPro" id="IPR026466">
    <property type="entry name" value="Fim_isopep_form_D2_dom"/>
</dbReference>
<dbReference type="NCBIfam" id="TIGR01167">
    <property type="entry name" value="LPXTG_anchor"/>
    <property type="match status" value="1"/>
</dbReference>
<feature type="transmembrane region" description="Helical" evidence="1">
    <location>
        <begin position="499"/>
        <end position="522"/>
    </location>
</feature>
<evidence type="ECO:0000256" key="2">
    <source>
        <dbReference type="SAM" id="SignalP"/>
    </source>
</evidence>
<name>A0A9D2DJE4_9ACTN</name>
<keyword evidence="1" id="KW-0472">Membrane</keyword>
<dbReference type="InterPro" id="IPR048052">
    <property type="entry name" value="FM1-like"/>
</dbReference>
<protein>
    <submittedName>
        <fullName evidence="4">SpaH/EbpB family LPXTG-anchored major pilin</fullName>
    </submittedName>
</protein>